<dbReference type="EC" id="4.2.3.4" evidence="7 18"/>
<feature type="binding site" evidence="18">
    <location>
        <begin position="70"/>
        <end position="75"/>
    </location>
    <ligand>
        <name>NAD(+)</name>
        <dbReference type="ChEBI" id="CHEBI:57540"/>
    </ligand>
</feature>
<keyword evidence="16 18" id="KW-0456">Lyase</keyword>
<dbReference type="GO" id="GO:0005737">
    <property type="term" value="C:cytoplasm"/>
    <property type="evidence" value="ECO:0007669"/>
    <property type="project" value="UniProtKB-SubCell"/>
</dbReference>
<comment type="cofactor">
    <cofactor evidence="18">
        <name>Co(2+)</name>
        <dbReference type="ChEBI" id="CHEBI:48828"/>
    </cofactor>
    <cofactor evidence="18">
        <name>Zn(2+)</name>
        <dbReference type="ChEBI" id="CHEBI:29105"/>
    </cofactor>
    <text evidence="18">Binds 1 divalent metal cation per subunit. Can use either Co(2+) or Zn(2+).</text>
</comment>
<keyword evidence="9 18" id="KW-0963">Cytoplasm</keyword>
<dbReference type="Proteomes" id="UP000035721">
    <property type="component" value="Unassembled WGS sequence"/>
</dbReference>
<comment type="pathway">
    <text evidence="5 18">Metabolic intermediate biosynthesis; chorismate biosynthesis; chorismate from D-erythrose 4-phosphate and phosphoenolpyruvate: step 2/7.</text>
</comment>
<proteinExistence type="inferred from homology"/>
<dbReference type="STRING" id="1194083.BN12_1770002"/>
<reference evidence="21 22" key="1">
    <citation type="journal article" date="2013" name="ISME J.">
        <title>A metabolic model for members of the genus Tetrasphaera involved in enhanced biological phosphorus removal.</title>
        <authorList>
            <person name="Kristiansen R."/>
            <person name="Nguyen H.T.T."/>
            <person name="Saunders A.M."/>
            <person name="Nielsen J.L."/>
            <person name="Wimmer R."/>
            <person name="Le V.Q."/>
            <person name="McIlroy S.J."/>
            <person name="Petrovski S."/>
            <person name="Seviour R.J."/>
            <person name="Calteau A."/>
            <person name="Nielsen K.L."/>
            <person name="Nielsen P.H."/>
        </authorList>
    </citation>
    <scope>NUCLEOTIDE SEQUENCE [LARGE SCALE GENOMIC DNA]</scope>
    <source>
        <strain evidence="21 22">T1-X7</strain>
    </source>
</reference>
<comment type="cofactor">
    <cofactor evidence="2 18">
        <name>NAD(+)</name>
        <dbReference type="ChEBI" id="CHEBI:57540"/>
    </cofactor>
</comment>
<comment type="cofactor">
    <cofactor evidence="3">
        <name>Zn(2+)</name>
        <dbReference type="ChEBI" id="CHEBI:29105"/>
    </cofactor>
</comment>
<evidence type="ECO:0000313" key="21">
    <source>
        <dbReference type="EMBL" id="CCH77248.1"/>
    </source>
</evidence>
<feature type="binding site" evidence="18">
    <location>
        <position position="141"/>
    </location>
    <ligand>
        <name>NAD(+)</name>
        <dbReference type="ChEBI" id="CHEBI:57540"/>
    </ligand>
</feature>
<dbReference type="RefSeq" id="WP_048554184.1">
    <property type="nucleotide sequence ID" value="NZ_HF570958.1"/>
</dbReference>
<comment type="catalytic activity">
    <reaction evidence="1 18">
        <text>7-phospho-2-dehydro-3-deoxy-D-arabino-heptonate = 3-dehydroquinate + phosphate</text>
        <dbReference type="Rhea" id="RHEA:21968"/>
        <dbReference type="ChEBI" id="CHEBI:32364"/>
        <dbReference type="ChEBI" id="CHEBI:43474"/>
        <dbReference type="ChEBI" id="CHEBI:58394"/>
        <dbReference type="EC" id="4.2.3.4"/>
    </reaction>
</comment>
<evidence type="ECO:0000256" key="9">
    <source>
        <dbReference type="ARBA" id="ARBA00022490"/>
    </source>
</evidence>
<keyword evidence="14 18" id="KW-0520">NAD</keyword>
<keyword evidence="11 18" id="KW-0479">Metal-binding</keyword>
<dbReference type="NCBIfam" id="TIGR01357">
    <property type="entry name" value="aroB"/>
    <property type="match status" value="1"/>
</dbReference>
<evidence type="ECO:0000256" key="1">
    <source>
        <dbReference type="ARBA" id="ARBA00001393"/>
    </source>
</evidence>
<evidence type="ECO:0000256" key="5">
    <source>
        <dbReference type="ARBA" id="ARBA00004661"/>
    </source>
</evidence>
<dbReference type="PIRSF" id="PIRSF001455">
    <property type="entry name" value="DHQ_synth"/>
    <property type="match status" value="1"/>
</dbReference>
<comment type="subcellular location">
    <subcellularLocation>
        <location evidence="4 18">Cytoplasm</location>
    </subcellularLocation>
</comment>
<accession>A0A077LU54</accession>
<dbReference type="InterPro" id="IPR050071">
    <property type="entry name" value="Dehydroquinate_synthase"/>
</dbReference>
<evidence type="ECO:0000256" key="6">
    <source>
        <dbReference type="ARBA" id="ARBA00005412"/>
    </source>
</evidence>
<organism evidence="21 22">
    <name type="scientific">Nostocoides japonicum T1-X7</name>
    <dbReference type="NCBI Taxonomy" id="1194083"/>
    <lineage>
        <taxon>Bacteria</taxon>
        <taxon>Bacillati</taxon>
        <taxon>Actinomycetota</taxon>
        <taxon>Actinomycetes</taxon>
        <taxon>Micrococcales</taxon>
        <taxon>Intrasporangiaceae</taxon>
        <taxon>Nostocoides</taxon>
    </lineage>
</organism>
<evidence type="ECO:0000259" key="20">
    <source>
        <dbReference type="Pfam" id="PF24621"/>
    </source>
</evidence>
<dbReference type="AlphaFoldDB" id="A0A077LU54"/>
<evidence type="ECO:0000256" key="4">
    <source>
        <dbReference type="ARBA" id="ARBA00004496"/>
    </source>
</evidence>
<comment type="caution">
    <text evidence="21">The sequence shown here is derived from an EMBL/GenBank/DDBJ whole genome shotgun (WGS) entry which is preliminary data.</text>
</comment>
<comment type="similarity">
    <text evidence="6 18">Belongs to the sugar phosphate cyclases superfamily. Dehydroquinate synthase family.</text>
</comment>
<feature type="binding site" evidence="18">
    <location>
        <position position="183"/>
    </location>
    <ligand>
        <name>Zn(2+)</name>
        <dbReference type="ChEBI" id="CHEBI:29105"/>
    </ligand>
</feature>
<keyword evidence="22" id="KW-1185">Reference proteome</keyword>
<dbReference type="InterPro" id="IPR030960">
    <property type="entry name" value="DHQS/DOIS_N"/>
</dbReference>
<dbReference type="GO" id="GO:0009423">
    <property type="term" value="P:chorismate biosynthetic process"/>
    <property type="evidence" value="ECO:0007669"/>
    <property type="project" value="UniProtKB-UniRule"/>
</dbReference>
<dbReference type="GO" id="GO:0003856">
    <property type="term" value="F:3-dehydroquinate synthase activity"/>
    <property type="evidence" value="ECO:0007669"/>
    <property type="project" value="UniProtKB-UniRule"/>
</dbReference>
<evidence type="ECO:0000259" key="19">
    <source>
        <dbReference type="Pfam" id="PF01761"/>
    </source>
</evidence>
<feature type="binding site" evidence="18">
    <location>
        <position position="262"/>
    </location>
    <ligand>
        <name>Zn(2+)</name>
        <dbReference type="ChEBI" id="CHEBI:29105"/>
    </ligand>
</feature>
<dbReference type="GO" id="GO:0046872">
    <property type="term" value="F:metal ion binding"/>
    <property type="evidence" value="ECO:0007669"/>
    <property type="project" value="UniProtKB-KW"/>
</dbReference>
<feature type="binding site" evidence="18">
    <location>
        <position position="246"/>
    </location>
    <ligand>
        <name>Zn(2+)</name>
        <dbReference type="ChEBI" id="CHEBI:29105"/>
    </ligand>
</feature>
<dbReference type="Gene3D" id="3.40.50.1970">
    <property type="match status" value="1"/>
</dbReference>
<evidence type="ECO:0000256" key="2">
    <source>
        <dbReference type="ARBA" id="ARBA00001911"/>
    </source>
</evidence>
<keyword evidence="17 18" id="KW-0170">Cobalt</keyword>
<evidence type="ECO:0000313" key="22">
    <source>
        <dbReference type="Proteomes" id="UP000035721"/>
    </source>
</evidence>
<evidence type="ECO:0000256" key="3">
    <source>
        <dbReference type="ARBA" id="ARBA00001947"/>
    </source>
</evidence>
<dbReference type="Pfam" id="PF01761">
    <property type="entry name" value="DHQ_synthase"/>
    <property type="match status" value="1"/>
</dbReference>
<evidence type="ECO:0000256" key="8">
    <source>
        <dbReference type="ARBA" id="ARBA00017684"/>
    </source>
</evidence>
<dbReference type="InterPro" id="IPR056179">
    <property type="entry name" value="DHQS_C"/>
</dbReference>
<feature type="domain" description="3-dehydroquinate synthase C-terminal" evidence="20">
    <location>
        <begin position="180"/>
        <end position="322"/>
    </location>
</feature>
<dbReference type="GO" id="GO:0009073">
    <property type="term" value="P:aromatic amino acid family biosynthetic process"/>
    <property type="evidence" value="ECO:0007669"/>
    <property type="project" value="UniProtKB-KW"/>
</dbReference>
<comment type="function">
    <text evidence="18">Catalyzes the conversion of 3-deoxy-D-arabino-heptulosonate 7-phosphate (DAHP) to dehydroquinate (DHQ).</text>
</comment>
<evidence type="ECO:0000256" key="10">
    <source>
        <dbReference type="ARBA" id="ARBA00022605"/>
    </source>
</evidence>
<keyword evidence="13 18" id="KW-0862">Zinc</keyword>
<comment type="caution">
    <text evidence="18">Lacks conserved residue(s) required for the propagation of feature annotation.</text>
</comment>
<evidence type="ECO:0000256" key="16">
    <source>
        <dbReference type="ARBA" id="ARBA00023239"/>
    </source>
</evidence>
<dbReference type="SUPFAM" id="SSF56796">
    <property type="entry name" value="Dehydroquinate synthase-like"/>
    <property type="match status" value="1"/>
</dbReference>
<dbReference type="Gene3D" id="1.20.1090.10">
    <property type="entry name" value="Dehydroquinate synthase-like - alpha domain"/>
    <property type="match status" value="1"/>
</dbReference>
<feature type="binding site" evidence="18">
    <location>
        <position position="150"/>
    </location>
    <ligand>
        <name>NAD(+)</name>
        <dbReference type="ChEBI" id="CHEBI:57540"/>
    </ligand>
</feature>
<dbReference type="HAMAP" id="MF_00110">
    <property type="entry name" value="DHQ_synthase"/>
    <property type="match status" value="1"/>
</dbReference>
<evidence type="ECO:0000256" key="18">
    <source>
        <dbReference type="HAMAP-Rule" id="MF_00110"/>
    </source>
</evidence>
<dbReference type="PANTHER" id="PTHR43622:SF7">
    <property type="entry name" value="3-DEHYDROQUINATE SYNTHASE, CHLOROPLASTIC"/>
    <property type="match status" value="1"/>
</dbReference>
<name>A0A077LU54_9MICO</name>
<feature type="domain" description="3-dehydroquinate synthase N-terminal" evidence="19">
    <location>
        <begin position="67"/>
        <end position="176"/>
    </location>
</feature>
<dbReference type="EMBL" id="CAJB01000087">
    <property type="protein sequence ID" value="CCH77248.1"/>
    <property type="molecule type" value="Genomic_DNA"/>
</dbReference>
<dbReference type="PANTHER" id="PTHR43622">
    <property type="entry name" value="3-DEHYDROQUINATE SYNTHASE"/>
    <property type="match status" value="1"/>
</dbReference>
<dbReference type="CDD" id="cd08195">
    <property type="entry name" value="DHQS"/>
    <property type="match status" value="1"/>
</dbReference>
<dbReference type="Pfam" id="PF24621">
    <property type="entry name" value="DHQS_C"/>
    <property type="match status" value="1"/>
</dbReference>
<evidence type="ECO:0000256" key="14">
    <source>
        <dbReference type="ARBA" id="ARBA00023027"/>
    </source>
</evidence>
<keyword evidence="15 18" id="KW-0057">Aromatic amino acid biosynthesis</keyword>
<feature type="binding site" evidence="18">
    <location>
        <begin position="128"/>
        <end position="129"/>
    </location>
    <ligand>
        <name>NAD(+)</name>
        <dbReference type="ChEBI" id="CHEBI:57540"/>
    </ligand>
</feature>
<dbReference type="FunFam" id="3.40.50.1970:FF:000007">
    <property type="entry name" value="Pentafunctional AROM polypeptide"/>
    <property type="match status" value="1"/>
</dbReference>
<evidence type="ECO:0000256" key="7">
    <source>
        <dbReference type="ARBA" id="ARBA00013031"/>
    </source>
</evidence>
<evidence type="ECO:0000256" key="17">
    <source>
        <dbReference type="ARBA" id="ARBA00023285"/>
    </source>
</evidence>
<dbReference type="GO" id="GO:0008652">
    <property type="term" value="P:amino acid biosynthetic process"/>
    <property type="evidence" value="ECO:0007669"/>
    <property type="project" value="UniProtKB-KW"/>
</dbReference>
<dbReference type="InterPro" id="IPR030963">
    <property type="entry name" value="DHQ_synth_fam"/>
</dbReference>
<keyword evidence="12 18" id="KW-0547">Nucleotide-binding</keyword>
<dbReference type="OrthoDB" id="9806583at2"/>
<evidence type="ECO:0000256" key="11">
    <source>
        <dbReference type="ARBA" id="ARBA00022723"/>
    </source>
</evidence>
<sequence length="358" mass="37189">MPEELDRIRVGSAYDVVVGRDVLASAGSLVPETAQRVLVVHSAHLVDPALVVADALRDNGFEVHEAPVPDAEAAKTGDVATHLWGQLGRAGFTRTDVVVGVGGGTVTDLAGFVAATWLRGVPVVQVPTTLLAMVDAAVGGKTGINTPEGKNLVGAFHSPVGVLCDVEVLATLPRADYVGGMAEVLKAGFIADPVILDLVAADPDAAVSPDGPATLELIHRAVSVKATVVSEDLREAGLREILNYGHTLGHAIEQAEGYRMRHGEAVAIGMVFAAELAHREGLIDDALLARHRSVLASVGLPTSYAARPLDELLVTMGRDKKTRGSTLRFVVLEGLARPTRLVGPSHGALAAAYAAIAP</sequence>
<evidence type="ECO:0000256" key="15">
    <source>
        <dbReference type="ARBA" id="ARBA00023141"/>
    </source>
</evidence>
<dbReference type="UniPathway" id="UPA00053">
    <property type="reaction ID" value="UER00085"/>
</dbReference>
<evidence type="ECO:0000256" key="13">
    <source>
        <dbReference type="ARBA" id="ARBA00022833"/>
    </source>
</evidence>
<keyword evidence="10 18" id="KW-0028">Amino-acid biosynthesis</keyword>
<protein>
    <recommendedName>
        <fullName evidence="8 18">3-dehydroquinate synthase</fullName>
        <shortName evidence="18">DHQS</shortName>
        <ecNumber evidence="7 18">4.2.3.4</ecNumber>
    </recommendedName>
</protein>
<dbReference type="InterPro" id="IPR016037">
    <property type="entry name" value="DHQ_synth_AroB"/>
</dbReference>
<dbReference type="GO" id="GO:0000166">
    <property type="term" value="F:nucleotide binding"/>
    <property type="evidence" value="ECO:0007669"/>
    <property type="project" value="UniProtKB-KW"/>
</dbReference>
<evidence type="ECO:0000256" key="12">
    <source>
        <dbReference type="ARBA" id="ARBA00022741"/>
    </source>
</evidence>
<gene>
    <name evidence="18 21" type="primary">aroB</name>
    <name evidence="21" type="ORF">BN12_1770002</name>
</gene>